<accession>A0A428KLU8</accession>
<organism evidence="2 3">
    <name type="scientific">Hymenobacter rigui</name>
    <dbReference type="NCBI Taxonomy" id="334424"/>
    <lineage>
        <taxon>Bacteria</taxon>
        <taxon>Pseudomonadati</taxon>
        <taxon>Bacteroidota</taxon>
        <taxon>Cytophagia</taxon>
        <taxon>Cytophagales</taxon>
        <taxon>Hymenobacteraceae</taxon>
        <taxon>Hymenobacter</taxon>
    </lineage>
</organism>
<dbReference type="CDD" id="cd06260">
    <property type="entry name" value="DUF820-like"/>
    <property type="match status" value="1"/>
</dbReference>
<keyword evidence="2" id="KW-0378">Hydrolase</keyword>
<evidence type="ECO:0000259" key="1">
    <source>
        <dbReference type="Pfam" id="PF05685"/>
    </source>
</evidence>
<dbReference type="EMBL" id="RWIT01000009">
    <property type="protein sequence ID" value="RSK47344.1"/>
    <property type="molecule type" value="Genomic_DNA"/>
</dbReference>
<reference evidence="2 3" key="1">
    <citation type="submission" date="2018-12" db="EMBL/GenBank/DDBJ databases">
        <authorList>
            <person name="Feng G."/>
            <person name="Zhu H."/>
        </authorList>
    </citation>
    <scope>NUCLEOTIDE SEQUENCE [LARGE SCALE GENOMIC DNA]</scope>
    <source>
        <strain evidence="2 3">KCTC 12533</strain>
    </source>
</reference>
<dbReference type="InterPro" id="IPR008538">
    <property type="entry name" value="Uma2"/>
</dbReference>
<gene>
    <name evidence="2" type="ORF">EI291_15630</name>
</gene>
<dbReference type="PANTHER" id="PTHR36558:SF1">
    <property type="entry name" value="RESTRICTION ENDONUCLEASE DOMAIN-CONTAINING PROTEIN-RELATED"/>
    <property type="match status" value="1"/>
</dbReference>
<keyword evidence="2" id="KW-0540">Nuclease</keyword>
<evidence type="ECO:0000313" key="3">
    <source>
        <dbReference type="Proteomes" id="UP000273500"/>
    </source>
</evidence>
<dbReference type="AlphaFoldDB" id="A0A428KLU8"/>
<dbReference type="Gene3D" id="3.90.1570.10">
    <property type="entry name" value="tt1808, chain A"/>
    <property type="match status" value="1"/>
</dbReference>
<evidence type="ECO:0000313" key="2">
    <source>
        <dbReference type="EMBL" id="RSK47344.1"/>
    </source>
</evidence>
<name>A0A428KLU8_9BACT</name>
<feature type="domain" description="Putative restriction endonuclease" evidence="1">
    <location>
        <begin position="38"/>
        <end position="204"/>
    </location>
</feature>
<dbReference type="InterPro" id="IPR012296">
    <property type="entry name" value="Nuclease_put_TT1808"/>
</dbReference>
<dbReference type="GO" id="GO:0004519">
    <property type="term" value="F:endonuclease activity"/>
    <property type="evidence" value="ECO:0007669"/>
    <property type="project" value="UniProtKB-KW"/>
</dbReference>
<sequence length="221" mass="25427">MRAEQTRNQPVEERLIFGEHQALLPVEPALATPHHYTVEEYFALEEVSEVRHLYYRGEIFAMSGGLGFHNIVKQNCVISLRLALRGKGCRVYDENVRLAVREGELYTYPDVMVSCHPDDSPDKIMMHHPVLIIEVLSPGTESHDRIWKFSRYTQLASLQHYLLVSADKWLVEWYRREPSGVWSFTPLAGQEDAVTIPELGITLPLAELYTELDIQPQLDKP</sequence>
<dbReference type="OrthoDB" id="668969at2"/>
<dbReference type="Pfam" id="PF05685">
    <property type="entry name" value="Uma2"/>
    <property type="match status" value="1"/>
</dbReference>
<proteinExistence type="predicted"/>
<comment type="caution">
    <text evidence="2">The sequence shown here is derived from an EMBL/GenBank/DDBJ whole genome shotgun (WGS) entry which is preliminary data.</text>
</comment>
<dbReference type="Proteomes" id="UP000273500">
    <property type="component" value="Unassembled WGS sequence"/>
</dbReference>
<dbReference type="SUPFAM" id="SSF52980">
    <property type="entry name" value="Restriction endonuclease-like"/>
    <property type="match status" value="1"/>
</dbReference>
<protein>
    <submittedName>
        <fullName evidence="2">Uma2 family endonuclease</fullName>
    </submittedName>
</protein>
<keyword evidence="3" id="KW-1185">Reference proteome</keyword>
<dbReference type="InterPro" id="IPR011335">
    <property type="entry name" value="Restrct_endonuc-II-like"/>
</dbReference>
<keyword evidence="2" id="KW-0255">Endonuclease</keyword>
<dbReference type="PANTHER" id="PTHR36558">
    <property type="entry name" value="GLR1098 PROTEIN"/>
    <property type="match status" value="1"/>
</dbReference>